<dbReference type="AlphaFoldDB" id="A0A7S2U2V9"/>
<reference evidence="3" key="1">
    <citation type="submission" date="2021-01" db="EMBL/GenBank/DDBJ databases">
        <authorList>
            <person name="Corre E."/>
            <person name="Pelletier E."/>
            <person name="Niang G."/>
            <person name="Scheremetjew M."/>
            <person name="Finn R."/>
            <person name="Kale V."/>
            <person name="Holt S."/>
            <person name="Cochrane G."/>
            <person name="Meng A."/>
            <person name="Brown T."/>
            <person name="Cohen L."/>
        </authorList>
    </citation>
    <scope>NUCLEOTIDE SEQUENCE</scope>
    <source>
        <strain evidence="3">CCMP622</strain>
    </source>
</reference>
<feature type="region of interest" description="Disordered" evidence="2">
    <location>
        <begin position="117"/>
        <end position="260"/>
    </location>
</feature>
<evidence type="ECO:0000256" key="1">
    <source>
        <dbReference type="SAM" id="Coils"/>
    </source>
</evidence>
<protein>
    <submittedName>
        <fullName evidence="3">Uncharacterized protein</fullName>
    </submittedName>
</protein>
<organism evidence="3">
    <name type="scientific">Lotharella oceanica</name>
    <dbReference type="NCBI Taxonomy" id="641309"/>
    <lineage>
        <taxon>Eukaryota</taxon>
        <taxon>Sar</taxon>
        <taxon>Rhizaria</taxon>
        <taxon>Cercozoa</taxon>
        <taxon>Chlorarachniophyceae</taxon>
        <taxon>Lotharella</taxon>
    </lineage>
</organism>
<gene>
    <name evidence="3" type="ORF">LSP00402_LOCUS21600</name>
</gene>
<feature type="compositionally biased region" description="Low complexity" evidence="2">
    <location>
        <begin position="123"/>
        <end position="141"/>
    </location>
</feature>
<sequence length="260" mass="28984">MTEVKEALEFQKKELFFWFDGQMKMKDKTIAKLKQQIQDMREQHEKEVGGLRKELKESHAILKDTKEEHQESTARLLKKQKTYEDGIRAITKEFRAWAQMRDAAQKDWAAMVMNYNPPAQSASETPSLSTPGSSPGSLTPKTPSPPTHNPFRADHQHHPTRHSGSSLRLAHPPAGSGRRAAQVPNGKTSPPNEPGSDSKVGGYARRRYSARRARRPPRQPRRPLTEPHDDAEEDAGGFLAGEIGEEDALPATPSGQGQVT</sequence>
<proteinExistence type="predicted"/>
<feature type="compositionally biased region" description="Basic residues" evidence="2">
    <location>
        <begin position="204"/>
        <end position="221"/>
    </location>
</feature>
<evidence type="ECO:0000313" key="3">
    <source>
        <dbReference type="EMBL" id="CAD9777584.1"/>
    </source>
</evidence>
<feature type="coiled-coil region" evidence="1">
    <location>
        <begin position="23"/>
        <end position="72"/>
    </location>
</feature>
<keyword evidence="1" id="KW-0175">Coiled coil</keyword>
<evidence type="ECO:0000256" key="2">
    <source>
        <dbReference type="SAM" id="MobiDB-lite"/>
    </source>
</evidence>
<name>A0A7S2U2V9_9EUKA</name>
<accession>A0A7S2U2V9</accession>
<dbReference type="EMBL" id="HBHP01035089">
    <property type="protein sequence ID" value="CAD9777584.1"/>
    <property type="molecule type" value="Transcribed_RNA"/>
</dbReference>